<keyword evidence="4" id="KW-1185">Reference proteome</keyword>
<proteinExistence type="predicted"/>
<evidence type="ECO:0000256" key="2">
    <source>
        <dbReference type="PROSITE-ProRule" id="PRU00235"/>
    </source>
</evidence>
<dbReference type="Pfam" id="PF00415">
    <property type="entry name" value="RCC1"/>
    <property type="match status" value="2"/>
</dbReference>
<dbReference type="InterPro" id="IPR051210">
    <property type="entry name" value="Ub_ligase/GEF_domain"/>
</dbReference>
<evidence type="ECO:0000256" key="1">
    <source>
        <dbReference type="ARBA" id="ARBA00022737"/>
    </source>
</evidence>
<dbReference type="EMBL" id="AVOT02001688">
    <property type="protein sequence ID" value="MBW0467816.1"/>
    <property type="molecule type" value="Genomic_DNA"/>
</dbReference>
<dbReference type="Gene3D" id="2.130.10.30">
    <property type="entry name" value="Regulator of chromosome condensation 1/beta-lactamase-inhibitor protein II"/>
    <property type="match status" value="1"/>
</dbReference>
<name>A0A9Q3GHP3_9BASI</name>
<gene>
    <name evidence="3" type="ORF">O181_007531</name>
</gene>
<dbReference type="OrthoDB" id="5370059at2759"/>
<feature type="repeat" description="RCC1" evidence="2">
    <location>
        <begin position="307"/>
        <end position="365"/>
    </location>
</feature>
<dbReference type="AlphaFoldDB" id="A0A9Q3GHP3"/>
<feature type="repeat" description="RCC1" evidence="2">
    <location>
        <begin position="256"/>
        <end position="306"/>
    </location>
</feature>
<accession>A0A9Q3GHP3</accession>
<organism evidence="3 4">
    <name type="scientific">Austropuccinia psidii MF-1</name>
    <dbReference type="NCBI Taxonomy" id="1389203"/>
    <lineage>
        <taxon>Eukaryota</taxon>
        <taxon>Fungi</taxon>
        <taxon>Dikarya</taxon>
        <taxon>Basidiomycota</taxon>
        <taxon>Pucciniomycotina</taxon>
        <taxon>Pucciniomycetes</taxon>
        <taxon>Pucciniales</taxon>
        <taxon>Sphaerophragmiaceae</taxon>
        <taxon>Austropuccinia</taxon>
    </lineage>
</organism>
<comment type="caution">
    <text evidence="3">The sequence shown here is derived from an EMBL/GenBank/DDBJ whole genome shotgun (WGS) entry which is preliminary data.</text>
</comment>
<dbReference type="PANTHER" id="PTHR22870:SF445">
    <property type="match status" value="1"/>
</dbReference>
<keyword evidence="1" id="KW-0677">Repeat</keyword>
<dbReference type="Proteomes" id="UP000765509">
    <property type="component" value="Unassembled WGS sequence"/>
</dbReference>
<dbReference type="InterPro" id="IPR009091">
    <property type="entry name" value="RCC1/BLIP-II"/>
</dbReference>
<reference evidence="3" key="1">
    <citation type="submission" date="2021-03" db="EMBL/GenBank/DDBJ databases">
        <title>Draft genome sequence of rust myrtle Austropuccinia psidii MF-1, a brazilian biotype.</title>
        <authorList>
            <person name="Quecine M.C."/>
            <person name="Pachon D.M.R."/>
            <person name="Bonatelli M.L."/>
            <person name="Correr F.H."/>
            <person name="Franceschini L.M."/>
            <person name="Leite T.F."/>
            <person name="Margarido G.R.A."/>
            <person name="Almeida C.A."/>
            <person name="Ferrarezi J.A."/>
            <person name="Labate C.A."/>
        </authorList>
    </citation>
    <scope>NUCLEOTIDE SEQUENCE</scope>
    <source>
        <strain evidence="3">MF-1</strain>
    </source>
</reference>
<sequence length="422" mass="46731">MSSVLVHVLHHHSLSGCQSYSRNSPRLLSYAIFMIFQKLTLPVCSGSESCQDGLIEVLKVTDSQTLLRFRTSEPVEPQSHLEVWGYNLITKSVGVHQFLESLKPAQLPDPTNVRQWLGNDQLLGYHSTDGTIHPFFGSIPGHPQSCTVRRKFPRYRAVTVSSNGQVLVALEPQPCSQISSQSQTSASHCLELWPSFDSFIEFQYRDVSTFQPRIIPLQNLKPQQTEIKLASGAGHFLILTHTPLNYCSSKETPYQSTLYAFGDNRFGQLGLGFLSPAIDEPTLVEDLFNLSKIACGFFHSVLIGKEGELYAFGHNRFGQCGVGTKECDLTRPVLVDIGGNGEAGDVVDVLDACCGSEHTVLLTSRGVWVAGSNAFGQLGLKTLEPSFEFQLNDAIRFVLSKTKCLGNWKIQAGRWNTMIWES</sequence>
<dbReference type="PROSITE" id="PS00626">
    <property type="entry name" value="RCC1_2"/>
    <property type="match status" value="2"/>
</dbReference>
<dbReference type="PROSITE" id="PS50012">
    <property type="entry name" value="RCC1_3"/>
    <property type="match status" value="2"/>
</dbReference>
<evidence type="ECO:0000313" key="3">
    <source>
        <dbReference type="EMBL" id="MBW0467816.1"/>
    </source>
</evidence>
<dbReference type="SUPFAM" id="SSF50985">
    <property type="entry name" value="RCC1/BLIP-II"/>
    <property type="match status" value="1"/>
</dbReference>
<evidence type="ECO:0000313" key="4">
    <source>
        <dbReference type="Proteomes" id="UP000765509"/>
    </source>
</evidence>
<protein>
    <submittedName>
        <fullName evidence="3">Uncharacterized protein</fullName>
    </submittedName>
</protein>
<dbReference type="PANTHER" id="PTHR22870">
    <property type="entry name" value="REGULATOR OF CHROMOSOME CONDENSATION"/>
    <property type="match status" value="1"/>
</dbReference>
<dbReference type="InterPro" id="IPR000408">
    <property type="entry name" value="Reg_chr_condens"/>
</dbReference>